<dbReference type="EMBL" id="JBGXBU010000004">
    <property type="protein sequence ID" value="MFM4893446.1"/>
    <property type="molecule type" value="Genomic_DNA"/>
</dbReference>
<sequence>MKALWPLGLLLLAGCQADASSQGVPQPDAALPGTVVPDLAQALDEHLARGDHRLIIRAGRGQMAPGIAAEQQQAAKARCGTRYLTGLVDMVRPGEEARQQALTEFAAEYNRQMLGHCPSDEDK</sequence>
<evidence type="ECO:0000256" key="1">
    <source>
        <dbReference type="SAM" id="SignalP"/>
    </source>
</evidence>
<protein>
    <recommendedName>
        <fullName evidence="4">Lipoprotein</fullName>
    </recommendedName>
</protein>
<dbReference type="Proteomes" id="UP001630969">
    <property type="component" value="Unassembled WGS sequence"/>
</dbReference>
<gene>
    <name evidence="2" type="ORF">ACEUDJ_11295</name>
</gene>
<comment type="caution">
    <text evidence="2">The sequence shown here is derived from an EMBL/GenBank/DDBJ whole genome shotgun (WGS) entry which is preliminary data.</text>
</comment>
<evidence type="ECO:0000313" key="2">
    <source>
        <dbReference type="EMBL" id="MFM4893446.1"/>
    </source>
</evidence>
<dbReference type="PROSITE" id="PS51257">
    <property type="entry name" value="PROKAR_LIPOPROTEIN"/>
    <property type="match status" value="1"/>
</dbReference>
<keyword evidence="3" id="KW-1185">Reference proteome</keyword>
<reference evidence="2 3" key="1">
    <citation type="submission" date="2024-09" db="EMBL/GenBank/DDBJ databases">
        <title>Aeromonas strains Genome sequencing and assembly.</title>
        <authorList>
            <person name="Hu X."/>
            <person name="Tang B."/>
        </authorList>
    </citation>
    <scope>NUCLEOTIDE SEQUENCE [LARGE SCALE GENOMIC DNA]</scope>
    <source>
        <strain evidence="2 3">NB23SCDHY001</strain>
    </source>
</reference>
<organism evidence="2 3">
    <name type="scientific">Aeromonas bivalvium</name>
    <dbReference type="NCBI Taxonomy" id="440079"/>
    <lineage>
        <taxon>Bacteria</taxon>
        <taxon>Pseudomonadati</taxon>
        <taxon>Pseudomonadota</taxon>
        <taxon>Gammaproteobacteria</taxon>
        <taxon>Aeromonadales</taxon>
        <taxon>Aeromonadaceae</taxon>
        <taxon>Aeromonas</taxon>
    </lineage>
</organism>
<proteinExistence type="predicted"/>
<dbReference type="RefSeq" id="WP_408790179.1">
    <property type="nucleotide sequence ID" value="NZ_JBGXBU010000004.1"/>
</dbReference>
<feature type="signal peptide" evidence="1">
    <location>
        <begin position="1"/>
        <end position="19"/>
    </location>
</feature>
<feature type="chain" id="PRO_5045892302" description="Lipoprotein" evidence="1">
    <location>
        <begin position="20"/>
        <end position="123"/>
    </location>
</feature>
<name>A0ABW9GQL4_9GAMM</name>
<evidence type="ECO:0000313" key="3">
    <source>
        <dbReference type="Proteomes" id="UP001630969"/>
    </source>
</evidence>
<keyword evidence="1" id="KW-0732">Signal</keyword>
<dbReference type="GeneID" id="97220692"/>
<accession>A0ABW9GQL4</accession>
<evidence type="ECO:0008006" key="4">
    <source>
        <dbReference type="Google" id="ProtNLM"/>
    </source>
</evidence>